<evidence type="ECO:0000313" key="2">
    <source>
        <dbReference type="EMBL" id="MFB9681292.1"/>
    </source>
</evidence>
<proteinExistence type="predicted"/>
<evidence type="ECO:0000256" key="1">
    <source>
        <dbReference type="SAM" id="MobiDB-lite"/>
    </source>
</evidence>
<dbReference type="Proteomes" id="UP001589610">
    <property type="component" value="Unassembled WGS sequence"/>
</dbReference>
<feature type="compositionally biased region" description="Low complexity" evidence="1">
    <location>
        <begin position="32"/>
        <end position="41"/>
    </location>
</feature>
<evidence type="ECO:0000313" key="3">
    <source>
        <dbReference type="Proteomes" id="UP001589610"/>
    </source>
</evidence>
<keyword evidence="3" id="KW-1185">Reference proteome</keyword>
<accession>A0ABV5TQ81</accession>
<organism evidence="2 3">
    <name type="scientific">Streptosporangium vulgare</name>
    <dbReference type="NCBI Taxonomy" id="46190"/>
    <lineage>
        <taxon>Bacteria</taxon>
        <taxon>Bacillati</taxon>
        <taxon>Actinomycetota</taxon>
        <taxon>Actinomycetes</taxon>
        <taxon>Streptosporangiales</taxon>
        <taxon>Streptosporangiaceae</taxon>
        <taxon>Streptosporangium</taxon>
    </lineage>
</organism>
<name>A0ABV5TQ81_9ACTN</name>
<dbReference type="RefSeq" id="WP_344747739.1">
    <property type="nucleotide sequence ID" value="NZ_BAAAWW010000136.1"/>
</dbReference>
<feature type="region of interest" description="Disordered" evidence="1">
    <location>
        <begin position="17"/>
        <end position="60"/>
    </location>
</feature>
<dbReference type="EMBL" id="JBHMBS010000031">
    <property type="protein sequence ID" value="MFB9681292.1"/>
    <property type="molecule type" value="Genomic_DNA"/>
</dbReference>
<protein>
    <submittedName>
        <fullName evidence="2">Uncharacterized protein</fullName>
    </submittedName>
</protein>
<gene>
    <name evidence="2" type="ORF">ACFFRH_37930</name>
</gene>
<comment type="caution">
    <text evidence="2">The sequence shown here is derived from an EMBL/GenBank/DDBJ whole genome shotgun (WGS) entry which is preliminary data.</text>
</comment>
<sequence>MNVFLAVLATPLRLLLPNTGSRTRRRKPAPVAPAQAAPAPVSDDTAPLALTRNPYPQEKQ</sequence>
<reference evidence="2 3" key="1">
    <citation type="submission" date="2024-09" db="EMBL/GenBank/DDBJ databases">
        <authorList>
            <person name="Sun Q."/>
            <person name="Mori K."/>
        </authorList>
    </citation>
    <scope>NUCLEOTIDE SEQUENCE [LARGE SCALE GENOMIC DNA]</scope>
    <source>
        <strain evidence="2 3">JCM 3028</strain>
    </source>
</reference>